<sequence>MGPSFAVLPNMTSIFPLPDDYFPLLPLSKKEAQRYLEWGNSLLQATIDAYHRDQFDSLEVRERQWKPIKQKNNLTVYRRRQHTAKSEYRYLCTGHIDGTLDEVVMGRYADNTYDFRRISGVYREDLVDCAVLGIIHNRSPNDPFFLSCFKWMTVESPGKGLVKQRDVCFYEQMGITRDHNGKEIGYTLTESVDLPNCPPFPNCVRAKLSVCYLYQHNKSGGVAVYMRGKNDAGGKVIDWVADLKSAELWLRIDRARPVAHAVIATVLIEAGKSFRRPVNVHGKCELCFTKASTFLSSSKTCAVCRRLTCSNCGLKVRVLSTQHFTGPEFTHFCKKCVRLIHQVDLRAPESVQNLVEYAARSLSEAAPSGVRITAVSNASSGGEVATTPTCAPPLDESEQYAVQADVQDAMQRRQSLYPPTGYDEIDFKRRDSEIPLRNSIGVIPYK</sequence>
<dbReference type="OrthoDB" id="99151at2759"/>
<dbReference type="SUPFAM" id="SSF57903">
    <property type="entry name" value="FYVE/PHD zinc finger"/>
    <property type="match status" value="1"/>
</dbReference>
<dbReference type="InterPro" id="IPR023393">
    <property type="entry name" value="START-like_dom_sf"/>
</dbReference>
<dbReference type="KEGG" id="blac:94348147"/>
<dbReference type="SUPFAM" id="SSF55961">
    <property type="entry name" value="Bet v1-like"/>
    <property type="match status" value="1"/>
</dbReference>
<dbReference type="PANTHER" id="PTHR13510:SF44">
    <property type="entry name" value="RABENOSYN-5"/>
    <property type="match status" value="1"/>
</dbReference>
<evidence type="ECO:0000313" key="1">
    <source>
        <dbReference type="EMBL" id="TDH69536.1"/>
    </source>
</evidence>
<comment type="caution">
    <text evidence="1">The sequence shown here is derived from an EMBL/GenBank/DDBJ whole genome shotgun (WGS) entry which is preliminary data.</text>
</comment>
<reference evidence="1 2" key="1">
    <citation type="journal article" date="2021" name="Genome Biol.">
        <title>AFLAP: assembly-free linkage analysis pipeline using k-mers from genome sequencing data.</title>
        <authorList>
            <person name="Fletcher K."/>
            <person name="Zhang L."/>
            <person name="Gil J."/>
            <person name="Han R."/>
            <person name="Cavanaugh K."/>
            <person name="Michelmore R."/>
        </authorList>
    </citation>
    <scope>NUCLEOTIDE SEQUENCE [LARGE SCALE GENOMIC DNA]</scope>
    <source>
        <strain evidence="1 2">SF5</strain>
    </source>
</reference>
<dbReference type="InterPro" id="IPR052727">
    <property type="entry name" value="Rab4/Rab5_effector"/>
</dbReference>
<gene>
    <name evidence="1" type="ORF">CCR75_004390</name>
</gene>
<organism evidence="1 2">
    <name type="scientific">Bremia lactucae</name>
    <name type="common">Lettuce downy mildew</name>
    <dbReference type="NCBI Taxonomy" id="4779"/>
    <lineage>
        <taxon>Eukaryota</taxon>
        <taxon>Sar</taxon>
        <taxon>Stramenopiles</taxon>
        <taxon>Oomycota</taxon>
        <taxon>Peronosporomycetes</taxon>
        <taxon>Peronosporales</taxon>
        <taxon>Peronosporaceae</taxon>
        <taxon>Bremia</taxon>
    </lineage>
</organism>
<dbReference type="GeneID" id="94348147"/>
<accession>A0A976FNA3</accession>
<evidence type="ECO:0008006" key="3">
    <source>
        <dbReference type="Google" id="ProtNLM"/>
    </source>
</evidence>
<name>A0A976FNA3_BRELC</name>
<dbReference type="PANTHER" id="PTHR13510">
    <property type="entry name" value="FYVE-FINGER-CONTAINING RAB5 EFFECTOR PROTEIN RABENOSYN-5-RELATED"/>
    <property type="match status" value="1"/>
</dbReference>
<dbReference type="RefSeq" id="XP_067819035.1">
    <property type="nucleotide sequence ID" value="XM_067962476.1"/>
</dbReference>
<keyword evidence="2" id="KW-1185">Reference proteome</keyword>
<evidence type="ECO:0000313" key="2">
    <source>
        <dbReference type="Proteomes" id="UP000294530"/>
    </source>
</evidence>
<proteinExistence type="predicted"/>
<dbReference type="EMBL" id="SHOA02000002">
    <property type="protein sequence ID" value="TDH69536.1"/>
    <property type="molecule type" value="Genomic_DNA"/>
</dbReference>
<protein>
    <recommendedName>
        <fullName evidence="3">FYVE-type domain-containing protein</fullName>
    </recommendedName>
</protein>
<dbReference type="InterPro" id="IPR011011">
    <property type="entry name" value="Znf_FYVE_PHD"/>
</dbReference>
<dbReference type="Proteomes" id="UP000294530">
    <property type="component" value="Unassembled WGS sequence"/>
</dbReference>
<dbReference type="Gene3D" id="3.30.530.20">
    <property type="match status" value="1"/>
</dbReference>
<dbReference type="AlphaFoldDB" id="A0A976FNA3"/>